<accession>A0ACC2I4R3</accession>
<reference evidence="1" key="1">
    <citation type="submission" date="2022-11" db="EMBL/GenBank/DDBJ databases">
        <title>Genome Sequence of Boeremia exigua.</title>
        <authorList>
            <person name="Buettner E."/>
        </authorList>
    </citation>
    <scope>NUCLEOTIDE SEQUENCE</scope>
    <source>
        <strain evidence="1">CU02</strain>
    </source>
</reference>
<keyword evidence="2" id="KW-1185">Reference proteome</keyword>
<dbReference type="Proteomes" id="UP001153331">
    <property type="component" value="Unassembled WGS sequence"/>
</dbReference>
<comment type="caution">
    <text evidence="1">The sequence shown here is derived from an EMBL/GenBank/DDBJ whole genome shotgun (WGS) entry which is preliminary data.</text>
</comment>
<gene>
    <name evidence="1" type="ORF">OPT61_g7128</name>
</gene>
<name>A0ACC2I4R3_9PLEO</name>
<evidence type="ECO:0000313" key="2">
    <source>
        <dbReference type="Proteomes" id="UP001153331"/>
    </source>
</evidence>
<organism evidence="1 2">
    <name type="scientific">Boeremia exigua</name>
    <dbReference type="NCBI Taxonomy" id="749465"/>
    <lineage>
        <taxon>Eukaryota</taxon>
        <taxon>Fungi</taxon>
        <taxon>Dikarya</taxon>
        <taxon>Ascomycota</taxon>
        <taxon>Pezizomycotina</taxon>
        <taxon>Dothideomycetes</taxon>
        <taxon>Pleosporomycetidae</taxon>
        <taxon>Pleosporales</taxon>
        <taxon>Pleosporineae</taxon>
        <taxon>Didymellaceae</taxon>
        <taxon>Boeremia</taxon>
    </lineage>
</organism>
<evidence type="ECO:0000313" key="1">
    <source>
        <dbReference type="EMBL" id="KAJ8109893.1"/>
    </source>
</evidence>
<sequence>MLRGKISGACVTGPNGAVKDLDIWLSGATAVAWQALMRVMMGIELAPYEPIEPYASHHAGGPHSVAAECYTAAHRLDECIPKHVTGILLYLTRTHLQLAAHSGKSQPILPTHLTRDSS</sequence>
<dbReference type="EMBL" id="JAPHNI010000558">
    <property type="protein sequence ID" value="KAJ8109893.1"/>
    <property type="molecule type" value="Genomic_DNA"/>
</dbReference>
<proteinExistence type="predicted"/>
<protein>
    <submittedName>
        <fullName evidence="1">Uncharacterized protein</fullName>
    </submittedName>
</protein>